<evidence type="ECO:0000256" key="1">
    <source>
        <dbReference type="SAM" id="MobiDB-lite"/>
    </source>
</evidence>
<feature type="compositionally biased region" description="Basic and acidic residues" evidence="1">
    <location>
        <begin position="809"/>
        <end position="824"/>
    </location>
</feature>
<feature type="compositionally biased region" description="Acidic residues" evidence="1">
    <location>
        <begin position="594"/>
        <end position="607"/>
    </location>
</feature>
<organism evidence="2">
    <name type="scientific">Chromera velia CCMP2878</name>
    <dbReference type="NCBI Taxonomy" id="1169474"/>
    <lineage>
        <taxon>Eukaryota</taxon>
        <taxon>Sar</taxon>
        <taxon>Alveolata</taxon>
        <taxon>Colpodellida</taxon>
        <taxon>Chromeraceae</taxon>
        <taxon>Chromera</taxon>
    </lineage>
</organism>
<feature type="compositionally biased region" description="Basic and acidic residues" evidence="1">
    <location>
        <begin position="465"/>
        <end position="490"/>
    </location>
</feature>
<dbReference type="VEuPathDB" id="CryptoDB:Cvel_2897"/>
<feature type="region of interest" description="Disordered" evidence="1">
    <location>
        <begin position="464"/>
        <end position="625"/>
    </location>
</feature>
<accession>A0A0G4F6U1</accession>
<proteinExistence type="predicted"/>
<name>A0A0G4F6U1_9ALVE</name>
<dbReference type="AlphaFoldDB" id="A0A0G4F6U1"/>
<sequence length="837" mass="94404">MSICLLRGLIAKPRSVSAPPVALRLCSVRRLLSSFPANTHDRKRERGRHPDKGLSQGWGGRGVQGFLESVEDLPDDSDDDGGGDGRHGDGYSPSPSTLARLREETEFVGDPQAFRDTWHPGANSDVTLSPGGEAQDELCGAFDEGFDMEKLEGDLPRLPALGNRAEIGAARGRLRNTTLTQLRMVEERLKSQAEKEQRMYRGDGERHRGWDGGLKKIALRPSRSRKDKSPFVKIRVLDVDRLPLADVHRLFMFAMVRCLPAETCVKVASRVGLYRDKQTQTSYEQMHRHCAQYFGRHGAELSALFSRCYATISVTFMLDYTRRFGQFSRAFIAKQVQRSMRTRLFDFLRFARQGGVPTLPLIVTRPWALSSYVRMMSKSSARRYIYHQLKRYGQIPVRSDGRSSESREIDEGRLMERMAEVRKGKPTMEDRLPPRPALLEAYLEAEHTGRDIQEVLEAQAVAVREQGEIEREREKEKMGASRGLLRDPDGRGLIASSSRTGALSRGEGSKGRRSKVKSRGMETSLPVGISTDMRGDVPTGVEDHDEEEEDAGSFWAEEEGDEEALESESEMEEDDEDFSSSRPSSFRGGQRAEEGEDEEMWREDEEQISPSRGHILSSSRCMSEGVHPSLRDTAAQFTPVALDLPASYRLGTEADGQTSTALLVEDDDEPEGSVRLAGYGESSRAVRGEVLEDGEELQGEQKSLGRGGDYGDGVRGGSLPLLQMVQEEAGPSPRFWKRTSRFFFRFHKKAYRMVEGQWKQVGDPRDPPLTILSIQKQREKNRKRERRRFIRRAKERAVRAAEEAGILDASDRDPFRQRAGEQKLWRRAKRKGTEFPP</sequence>
<feature type="compositionally biased region" description="Acidic residues" evidence="1">
    <location>
        <begin position="69"/>
        <end position="82"/>
    </location>
</feature>
<feature type="region of interest" description="Disordered" evidence="1">
    <location>
        <begin position="37"/>
        <end position="97"/>
    </location>
</feature>
<dbReference type="EMBL" id="CDMZ01000165">
    <property type="protein sequence ID" value="CEM08155.1"/>
    <property type="molecule type" value="Genomic_DNA"/>
</dbReference>
<protein>
    <submittedName>
        <fullName evidence="2">Uncharacterized protein</fullName>
    </submittedName>
</protein>
<feature type="compositionally biased region" description="Basic and acidic residues" evidence="1">
    <location>
        <begin position="39"/>
        <end position="52"/>
    </location>
</feature>
<feature type="region of interest" description="Disordered" evidence="1">
    <location>
        <begin position="801"/>
        <end position="837"/>
    </location>
</feature>
<feature type="region of interest" description="Disordered" evidence="1">
    <location>
        <begin position="693"/>
        <end position="712"/>
    </location>
</feature>
<gene>
    <name evidence="2" type="ORF">Cvel_2897</name>
</gene>
<reference evidence="2" key="1">
    <citation type="submission" date="2014-11" db="EMBL/GenBank/DDBJ databases">
        <authorList>
            <person name="Otto D Thomas"/>
            <person name="Naeem Raeece"/>
        </authorList>
    </citation>
    <scope>NUCLEOTIDE SEQUENCE</scope>
</reference>
<evidence type="ECO:0000313" key="2">
    <source>
        <dbReference type="EMBL" id="CEM08155.1"/>
    </source>
</evidence>
<feature type="compositionally biased region" description="Acidic residues" evidence="1">
    <location>
        <begin position="543"/>
        <end position="578"/>
    </location>
</feature>
<feature type="region of interest" description="Disordered" evidence="1">
    <location>
        <begin position="113"/>
        <end position="135"/>
    </location>
</feature>